<dbReference type="EMBL" id="ACCF01000258">
    <property type="protein sequence ID" value="EEF65759.1"/>
    <property type="molecule type" value="Genomic_DNA"/>
</dbReference>
<dbReference type="HOGENOM" id="CLU_3099622_0_0_9"/>
<dbReference type="AlphaFoldDB" id="B9YE27"/>
<proteinExistence type="predicted"/>
<evidence type="ECO:0000313" key="2">
    <source>
        <dbReference type="Proteomes" id="UP000005950"/>
    </source>
</evidence>
<gene>
    <name evidence="1" type="ORF">HOLDEFILI_04101</name>
</gene>
<evidence type="ECO:0000313" key="1">
    <source>
        <dbReference type="EMBL" id="EEF65759.1"/>
    </source>
</evidence>
<protein>
    <submittedName>
        <fullName evidence="1">Uncharacterized protein</fullName>
    </submittedName>
</protein>
<reference evidence="1 2" key="2">
    <citation type="submission" date="2009-02" db="EMBL/GenBank/DDBJ databases">
        <title>Draft genome sequence of Holdemania filiformis DSM 12042.</title>
        <authorList>
            <person name="Sudarsanam P."/>
            <person name="Ley R."/>
            <person name="Guruge J."/>
            <person name="Turnbaugh P.J."/>
            <person name="Mahowald M."/>
            <person name="Liep D."/>
            <person name="Gordon J."/>
        </authorList>
    </citation>
    <scope>NUCLEOTIDE SEQUENCE [LARGE SCALE GENOMIC DNA]</scope>
    <source>
        <strain evidence="1 2">DSM 12042</strain>
    </source>
</reference>
<organism evidence="1 2">
    <name type="scientific">Holdemania filiformis DSM 12042</name>
    <dbReference type="NCBI Taxonomy" id="545696"/>
    <lineage>
        <taxon>Bacteria</taxon>
        <taxon>Bacillati</taxon>
        <taxon>Bacillota</taxon>
        <taxon>Erysipelotrichia</taxon>
        <taxon>Erysipelotrichales</taxon>
        <taxon>Erysipelotrichaceae</taxon>
        <taxon>Holdemania</taxon>
    </lineage>
</organism>
<sequence length="51" mass="6144">MRQNQSEGLHRRLGEKREFQEVFQGGVSCVRSRIERKIWIECRKTEDPPRS</sequence>
<accession>B9YE27</accession>
<dbReference type="STRING" id="545696.HOLDEFILI_04101"/>
<comment type="caution">
    <text evidence="1">The sequence shown here is derived from an EMBL/GenBank/DDBJ whole genome shotgun (WGS) entry which is preliminary data.</text>
</comment>
<reference evidence="1 2" key="1">
    <citation type="submission" date="2008-12" db="EMBL/GenBank/DDBJ databases">
        <authorList>
            <person name="Fulton L."/>
            <person name="Clifton S."/>
            <person name="Fulton B."/>
            <person name="Xu J."/>
            <person name="Minx P."/>
            <person name="Pepin K.H."/>
            <person name="Johnson M."/>
            <person name="Bhonagiri V."/>
            <person name="Nash W.E."/>
            <person name="Mardis E.R."/>
            <person name="Wilson R.K."/>
        </authorList>
    </citation>
    <scope>NUCLEOTIDE SEQUENCE [LARGE SCALE GENOMIC DNA]</scope>
    <source>
        <strain evidence="1 2">DSM 12042</strain>
    </source>
</reference>
<name>B9YE27_9FIRM</name>
<dbReference type="Proteomes" id="UP000005950">
    <property type="component" value="Unassembled WGS sequence"/>
</dbReference>